<dbReference type="InterPro" id="IPR001173">
    <property type="entry name" value="Glyco_trans_2-like"/>
</dbReference>
<dbReference type="SUPFAM" id="SSF53448">
    <property type="entry name" value="Nucleotide-diphospho-sugar transferases"/>
    <property type="match status" value="1"/>
</dbReference>
<dbReference type="PANTHER" id="PTHR43685">
    <property type="entry name" value="GLYCOSYLTRANSFERASE"/>
    <property type="match status" value="1"/>
</dbReference>
<dbReference type="Pfam" id="PF00535">
    <property type="entry name" value="Glycos_transf_2"/>
    <property type="match status" value="1"/>
</dbReference>
<feature type="compositionally biased region" description="Basic residues" evidence="1">
    <location>
        <begin position="548"/>
        <end position="557"/>
    </location>
</feature>
<dbReference type="PANTHER" id="PTHR43685:SF2">
    <property type="entry name" value="GLYCOSYLTRANSFERASE 2-LIKE DOMAIN-CONTAINING PROTEIN"/>
    <property type="match status" value="1"/>
</dbReference>
<dbReference type="Proteomes" id="UP001500888">
    <property type="component" value="Unassembled WGS sequence"/>
</dbReference>
<protein>
    <recommendedName>
        <fullName evidence="2">Glycosyltransferase 2-like domain-containing protein</fullName>
    </recommendedName>
</protein>
<dbReference type="InterPro" id="IPR050834">
    <property type="entry name" value="Glycosyltransf_2"/>
</dbReference>
<proteinExistence type="predicted"/>
<evidence type="ECO:0000313" key="4">
    <source>
        <dbReference type="Proteomes" id="UP001500888"/>
    </source>
</evidence>
<feature type="region of interest" description="Disordered" evidence="1">
    <location>
        <begin position="471"/>
        <end position="557"/>
    </location>
</feature>
<comment type="caution">
    <text evidence="3">The sequence shown here is derived from an EMBL/GenBank/DDBJ whole genome shotgun (WGS) entry which is preliminary data.</text>
</comment>
<evidence type="ECO:0000259" key="2">
    <source>
        <dbReference type="Pfam" id="PF00535"/>
    </source>
</evidence>
<keyword evidence="4" id="KW-1185">Reference proteome</keyword>
<feature type="domain" description="Glycosyltransferase 2-like" evidence="2">
    <location>
        <begin position="40"/>
        <end position="224"/>
    </location>
</feature>
<evidence type="ECO:0000256" key="1">
    <source>
        <dbReference type="SAM" id="MobiDB-lite"/>
    </source>
</evidence>
<sequence>MTETTRLTAAAHDRPRIRHNDYSPLVPPPLGEWTPELPVSVVIPAYGGQHRLDLTLAALATQTYPPGLMEVIVVDDGSDPPLRLPDIRPQNTRLVPAAPGGWGTAHALNTAVRLAEGEIVQRVDADMVICREHIEALMRWHHLTDYVVTIGAKVFVDEPSLTAAEVHAAVRDGVLESLFDMSAAVPSSTEATIRRLDGLRASKNPYHVCTGPTVSFRRALFQRVGGLDPEVLRGEDTEFAYRLAMSGAVFVPDMEARAIHLGLPAQRVDKEATVRVVAPFLAHRVPLRRDLRKEPGRRWLVPYAEVVLDTEGSTEAEVRAAVSAALGGSLPDIAVTLVGPWAELPSGRHRVLGDPDFEARLVREQYRHDDGVRLAPAVAPDPFPVPFRYTGPVDVPLGHRSLELMIKAVTDDRAGLLVVEFPGGRTARLERTDAVNRARLLVSPGEDLDEVIEQTHGVRHGMAAEFWPRAADKAERPGERSPAPSKPKAATPEASRSKAAPSEASPSKQAPSEAAPSKQAPSEAAPSKQAPSEAAPSRPAPPREKLVRRLRSALRGD</sequence>
<dbReference type="RefSeq" id="WP_344949782.1">
    <property type="nucleotide sequence ID" value="NZ_BAAAZR010000038.1"/>
</dbReference>
<feature type="compositionally biased region" description="Low complexity" evidence="1">
    <location>
        <begin position="481"/>
        <end position="518"/>
    </location>
</feature>
<organism evidence="3 4">
    <name type="scientific">Sphaerisporangium flaviroseum</name>
    <dbReference type="NCBI Taxonomy" id="509199"/>
    <lineage>
        <taxon>Bacteria</taxon>
        <taxon>Bacillati</taxon>
        <taxon>Actinomycetota</taxon>
        <taxon>Actinomycetes</taxon>
        <taxon>Streptosporangiales</taxon>
        <taxon>Streptosporangiaceae</taxon>
        <taxon>Sphaerisporangium</taxon>
    </lineage>
</organism>
<dbReference type="InterPro" id="IPR029044">
    <property type="entry name" value="Nucleotide-diphossugar_trans"/>
</dbReference>
<accession>A0ABP7J6I8</accession>
<gene>
    <name evidence="3" type="ORF">GCM10022226_67190</name>
</gene>
<reference evidence="4" key="1">
    <citation type="journal article" date="2019" name="Int. J. Syst. Evol. Microbiol.">
        <title>The Global Catalogue of Microorganisms (GCM) 10K type strain sequencing project: providing services to taxonomists for standard genome sequencing and annotation.</title>
        <authorList>
            <consortium name="The Broad Institute Genomics Platform"/>
            <consortium name="The Broad Institute Genome Sequencing Center for Infectious Disease"/>
            <person name="Wu L."/>
            <person name="Ma J."/>
        </authorList>
    </citation>
    <scope>NUCLEOTIDE SEQUENCE [LARGE SCALE GENOMIC DNA]</scope>
    <source>
        <strain evidence="4">JCM 16908</strain>
    </source>
</reference>
<dbReference type="EMBL" id="BAAAZR010000038">
    <property type="protein sequence ID" value="GAA3835984.1"/>
    <property type="molecule type" value="Genomic_DNA"/>
</dbReference>
<name>A0ABP7J6I8_9ACTN</name>
<evidence type="ECO:0000313" key="3">
    <source>
        <dbReference type="EMBL" id="GAA3835984.1"/>
    </source>
</evidence>
<dbReference type="Gene3D" id="3.90.550.10">
    <property type="entry name" value="Spore Coat Polysaccharide Biosynthesis Protein SpsA, Chain A"/>
    <property type="match status" value="1"/>
</dbReference>